<name>A0AAV5IPL6_9ROSI</name>
<evidence type="ECO:0000313" key="2">
    <source>
        <dbReference type="EMBL" id="GKV02335.1"/>
    </source>
</evidence>
<gene>
    <name evidence="2" type="ORF">SLEP1_g14788</name>
</gene>
<dbReference type="InterPro" id="IPR050481">
    <property type="entry name" value="UDP-glycosyltransf_plant"/>
</dbReference>
<sequence>MASKQCHMMMFPWLAFGHMIPFFEFSKRLAKKGIQISFISMARNLQRLPPVPPSFADKIRLVEISLPSVDELPENCEATIDQQLEQVQYLKKACDGLQAPFENLMHVDLPDLILFDFVQCWIPETAAKFGVLAHSLVHTQLLC</sequence>
<comment type="similarity">
    <text evidence="1">Belongs to the UDP-glycosyltransferase family.</text>
</comment>
<accession>A0AAV5IPL6</accession>
<dbReference type="Gene3D" id="3.40.50.2000">
    <property type="entry name" value="Glycogen Phosphorylase B"/>
    <property type="match status" value="1"/>
</dbReference>
<evidence type="ECO:0000256" key="1">
    <source>
        <dbReference type="ARBA" id="ARBA00009995"/>
    </source>
</evidence>
<dbReference type="PANTHER" id="PTHR48049">
    <property type="entry name" value="GLYCOSYLTRANSFERASE"/>
    <property type="match status" value="1"/>
</dbReference>
<dbReference type="Proteomes" id="UP001054252">
    <property type="component" value="Unassembled WGS sequence"/>
</dbReference>
<dbReference type="EMBL" id="BPVZ01000018">
    <property type="protein sequence ID" value="GKV02335.1"/>
    <property type="molecule type" value="Genomic_DNA"/>
</dbReference>
<organism evidence="2 3">
    <name type="scientific">Rubroshorea leprosula</name>
    <dbReference type="NCBI Taxonomy" id="152421"/>
    <lineage>
        <taxon>Eukaryota</taxon>
        <taxon>Viridiplantae</taxon>
        <taxon>Streptophyta</taxon>
        <taxon>Embryophyta</taxon>
        <taxon>Tracheophyta</taxon>
        <taxon>Spermatophyta</taxon>
        <taxon>Magnoliopsida</taxon>
        <taxon>eudicotyledons</taxon>
        <taxon>Gunneridae</taxon>
        <taxon>Pentapetalae</taxon>
        <taxon>rosids</taxon>
        <taxon>malvids</taxon>
        <taxon>Malvales</taxon>
        <taxon>Dipterocarpaceae</taxon>
        <taxon>Rubroshorea</taxon>
    </lineage>
</organism>
<reference evidence="2 3" key="1">
    <citation type="journal article" date="2021" name="Commun. Biol.">
        <title>The genome of Shorea leprosula (Dipterocarpaceae) highlights the ecological relevance of drought in aseasonal tropical rainforests.</title>
        <authorList>
            <person name="Ng K.K.S."/>
            <person name="Kobayashi M.J."/>
            <person name="Fawcett J.A."/>
            <person name="Hatakeyama M."/>
            <person name="Paape T."/>
            <person name="Ng C.H."/>
            <person name="Ang C.C."/>
            <person name="Tnah L.H."/>
            <person name="Lee C.T."/>
            <person name="Nishiyama T."/>
            <person name="Sese J."/>
            <person name="O'Brien M.J."/>
            <person name="Copetti D."/>
            <person name="Mohd Noor M.I."/>
            <person name="Ong R.C."/>
            <person name="Putra M."/>
            <person name="Sireger I.Z."/>
            <person name="Indrioko S."/>
            <person name="Kosugi Y."/>
            <person name="Izuno A."/>
            <person name="Isagi Y."/>
            <person name="Lee S.L."/>
            <person name="Shimizu K.K."/>
        </authorList>
    </citation>
    <scope>NUCLEOTIDE SEQUENCE [LARGE SCALE GENOMIC DNA]</scope>
    <source>
        <strain evidence="2">214</strain>
    </source>
</reference>
<dbReference type="GO" id="GO:0035251">
    <property type="term" value="F:UDP-glucosyltransferase activity"/>
    <property type="evidence" value="ECO:0007669"/>
    <property type="project" value="InterPro"/>
</dbReference>
<comment type="caution">
    <text evidence="2">The sequence shown here is derived from an EMBL/GenBank/DDBJ whole genome shotgun (WGS) entry which is preliminary data.</text>
</comment>
<dbReference type="AlphaFoldDB" id="A0AAV5IPL6"/>
<keyword evidence="3" id="KW-1185">Reference proteome</keyword>
<protein>
    <submittedName>
        <fullName evidence="2">Uncharacterized protein</fullName>
    </submittedName>
</protein>
<dbReference type="SUPFAM" id="SSF53756">
    <property type="entry name" value="UDP-Glycosyltransferase/glycogen phosphorylase"/>
    <property type="match status" value="1"/>
</dbReference>
<dbReference type="PANTHER" id="PTHR48049:SF75">
    <property type="entry name" value="UDP-RHAMNOSE:RHAMNOSYLTRANSFERASE 1"/>
    <property type="match status" value="1"/>
</dbReference>
<proteinExistence type="inferred from homology"/>
<evidence type="ECO:0000313" key="3">
    <source>
        <dbReference type="Proteomes" id="UP001054252"/>
    </source>
</evidence>